<dbReference type="KEGG" id="kqi:F1D05_31445"/>
<sequence length="851" mass="93600">MRSVYQSRLPPQLLAPDLFAMLSADGQIYGVCEACGWEHRVQLVGNYTAAKVGETIRRPCLSCGDTRGLGIAPHRLRVHGECLDCGSWSWLEVEHDLVRVPCPVCSSVRLVAREETVEPPFPVEFGEVETPLYMLRDDGPYVWGRSGSTDAQRLVAESHAAGLLPEAHRYIYLLIQLAVRLQTGDHYDDEGLYLITQVAANFCQGHLRAVGELEIGLLALNLFEQLIALAPDEPNRAIAQHSYAMGLYSLLARWPEDYLEQLTGRTGLRQATIELALEAEQTLAGYLAEAPEQVGAQLARVRFVIGDLLRVGTSDDDQRRSALTYFDAALTDPWVEQNLGRGVRESRAHTVMQLAHPSDELLQQAIADLQTILGTGSGDSERWRSAYYLGQLMVRYADDRIGTMHQLEQAAALAKQQFSAIADERQLLYQAEQFVHVFELLATCYADVSWNDEALSAVEITRGSAIRLYSRLADDREGWISGELDSSFEQDPIGPPVKALLRAHADVPTAFLSVFISDYGCTDPVATALLCYLSGPDEWQNKRHLWLVPDAELANLSAQRYFDPGPFRERLLRTASTSGSRALLEPLAELLEEAGVERVIVSLPGVLTRLPLEAFGVIADEQLATDRLRFTYLPSVRFGADLVGGVGAAERDLRAAGVLALGYDGDDIPAQSEELASLREIWGDQLTVIEGSDCTKESVLRALAEPFDIIHAVCHGSFDEASPLDSALHFTADRYNAARSVSARDLLMTTHFSTGPLVVLSACSSVVTADSRTNSFHGLAGSLFRCGARAIVGSRWPVDDRAAAALMARFHRKLRTTTQSPDLSLRTACAELREDGHRAEDWAAFGYYGVI</sequence>
<evidence type="ECO:0000313" key="3">
    <source>
        <dbReference type="Proteomes" id="UP000515563"/>
    </source>
</evidence>
<feature type="domain" description="CHAT" evidence="1">
    <location>
        <begin position="581"/>
        <end position="848"/>
    </location>
</feature>
<evidence type="ECO:0000313" key="2">
    <source>
        <dbReference type="EMBL" id="QNE21612.1"/>
    </source>
</evidence>
<dbReference type="EMBL" id="CP043661">
    <property type="protein sequence ID" value="QNE21612.1"/>
    <property type="molecule type" value="Genomic_DNA"/>
</dbReference>
<accession>A0A7G6X5U7</accession>
<proteinExistence type="predicted"/>
<dbReference type="RefSeq" id="WP_185444020.1">
    <property type="nucleotide sequence ID" value="NZ_CP043661.1"/>
</dbReference>
<dbReference type="AlphaFoldDB" id="A0A7G6X5U7"/>
<dbReference type="Proteomes" id="UP000515563">
    <property type="component" value="Chromosome"/>
</dbReference>
<reference evidence="3" key="1">
    <citation type="submission" date="2019-09" db="EMBL/GenBank/DDBJ databases">
        <title>Antimicrobial potential of Antarctic Bacteria.</title>
        <authorList>
            <person name="Benaud N."/>
            <person name="Edwards R.J."/>
            <person name="Ferrari B.C."/>
        </authorList>
    </citation>
    <scope>NUCLEOTIDE SEQUENCE [LARGE SCALE GENOMIC DNA]</scope>
    <source>
        <strain evidence="3">SPB151</strain>
    </source>
</reference>
<reference evidence="2 3" key="2">
    <citation type="journal article" date="2020" name="Microbiol. Resour. Announc.">
        <title>Antarctic desert soil bacteria exhibit high novel natural product potential, evaluated through long-read genome sequencing and comparative genomics.</title>
        <authorList>
            <person name="Benaud N."/>
            <person name="Edwards R.J."/>
            <person name="Amos T.G."/>
            <person name="D'Agostino P.M."/>
            <person name="Gutierrez-Chavez C."/>
            <person name="Montgomery K."/>
            <person name="Nicetic I."/>
            <person name="Ferrari B.C."/>
        </authorList>
    </citation>
    <scope>NUCLEOTIDE SEQUENCE [LARGE SCALE GENOMIC DNA]</scope>
    <source>
        <strain evidence="2 3">SPB151</strain>
    </source>
</reference>
<dbReference type="InterPro" id="IPR024983">
    <property type="entry name" value="CHAT_dom"/>
</dbReference>
<gene>
    <name evidence="2" type="ORF">F1D05_31445</name>
</gene>
<evidence type="ECO:0000259" key="1">
    <source>
        <dbReference type="Pfam" id="PF12770"/>
    </source>
</evidence>
<protein>
    <submittedName>
        <fullName evidence="2">CHAT domain-containing protein</fullName>
    </submittedName>
</protein>
<keyword evidence="3" id="KW-1185">Reference proteome</keyword>
<dbReference type="Pfam" id="PF12770">
    <property type="entry name" value="CHAT"/>
    <property type="match status" value="1"/>
</dbReference>
<name>A0A7G6X5U7_9ACTN</name>
<organism evidence="2 3">
    <name type="scientific">Kribbella qitaiheensis</name>
    <dbReference type="NCBI Taxonomy" id="1544730"/>
    <lineage>
        <taxon>Bacteria</taxon>
        <taxon>Bacillati</taxon>
        <taxon>Actinomycetota</taxon>
        <taxon>Actinomycetes</taxon>
        <taxon>Propionibacteriales</taxon>
        <taxon>Kribbellaceae</taxon>
        <taxon>Kribbella</taxon>
    </lineage>
</organism>